<gene>
    <name evidence="2" type="ORF">M3P21_09900</name>
</gene>
<dbReference type="RefSeq" id="WP_249709701.1">
    <property type="nucleotide sequence ID" value="NZ_JAMFMB010000010.1"/>
</dbReference>
<evidence type="ECO:0008006" key="4">
    <source>
        <dbReference type="Google" id="ProtNLM"/>
    </source>
</evidence>
<feature type="chain" id="PRO_5045405404" description="Lipoprotein" evidence="1">
    <location>
        <begin position="32"/>
        <end position="114"/>
    </location>
</feature>
<dbReference type="Proteomes" id="UP001203880">
    <property type="component" value="Unassembled WGS sequence"/>
</dbReference>
<proteinExistence type="predicted"/>
<sequence length="114" mass="12250">MTTQRMRNPTGRTTLLLTAAAAILLTSACSMRPLKDPSTKPVNCATAEGDLRALNSEKKYAQSQELISATAITPAGALLGIATDTENEKLEILSGDYRKKLDTRIAEIKAKCNL</sequence>
<evidence type="ECO:0000313" key="3">
    <source>
        <dbReference type="Proteomes" id="UP001203880"/>
    </source>
</evidence>
<dbReference type="EMBL" id="JAMFMB010000010">
    <property type="protein sequence ID" value="MCL6283841.1"/>
    <property type="molecule type" value="Genomic_DNA"/>
</dbReference>
<feature type="signal peptide" evidence="1">
    <location>
        <begin position="1"/>
        <end position="31"/>
    </location>
</feature>
<organism evidence="2 3">
    <name type="scientific">Ruegeria spongiae</name>
    <dbReference type="NCBI Taxonomy" id="2942209"/>
    <lineage>
        <taxon>Bacteria</taxon>
        <taxon>Pseudomonadati</taxon>
        <taxon>Pseudomonadota</taxon>
        <taxon>Alphaproteobacteria</taxon>
        <taxon>Rhodobacterales</taxon>
        <taxon>Roseobacteraceae</taxon>
        <taxon>Ruegeria</taxon>
    </lineage>
</organism>
<keyword evidence="3" id="KW-1185">Reference proteome</keyword>
<keyword evidence="1" id="KW-0732">Signal</keyword>
<accession>A0ABT0Q1T6</accession>
<reference evidence="2" key="1">
    <citation type="submission" date="2022-05" db="EMBL/GenBank/DDBJ databases">
        <authorList>
            <person name="Park J.-S."/>
        </authorList>
    </citation>
    <scope>NUCLEOTIDE SEQUENCE</scope>
    <source>
        <strain evidence="2">2012CJ41-6</strain>
    </source>
</reference>
<dbReference type="PROSITE" id="PS51257">
    <property type="entry name" value="PROKAR_LIPOPROTEIN"/>
    <property type="match status" value="1"/>
</dbReference>
<name>A0ABT0Q1T6_9RHOB</name>
<evidence type="ECO:0000313" key="2">
    <source>
        <dbReference type="EMBL" id="MCL6283841.1"/>
    </source>
</evidence>
<comment type="caution">
    <text evidence="2">The sequence shown here is derived from an EMBL/GenBank/DDBJ whole genome shotgun (WGS) entry which is preliminary data.</text>
</comment>
<evidence type="ECO:0000256" key="1">
    <source>
        <dbReference type="SAM" id="SignalP"/>
    </source>
</evidence>
<protein>
    <recommendedName>
        <fullName evidence="4">Lipoprotein</fullName>
    </recommendedName>
</protein>